<comment type="caution">
    <text evidence="1">The sequence shown here is derived from an EMBL/GenBank/DDBJ whole genome shotgun (WGS) entry which is preliminary data.</text>
</comment>
<organism evidence="1 2">
    <name type="scientific">Candidatus Cardinium hertigii</name>
    <dbReference type="NCBI Taxonomy" id="247481"/>
    <lineage>
        <taxon>Bacteria</taxon>
        <taxon>Pseudomonadati</taxon>
        <taxon>Bacteroidota</taxon>
        <taxon>Cytophagia</taxon>
        <taxon>Cytophagales</taxon>
        <taxon>Amoebophilaceae</taxon>
        <taxon>Candidatus Cardinium</taxon>
    </lineage>
</organism>
<proteinExistence type="predicted"/>
<name>A0A3N2QBI4_9BACT</name>
<dbReference type="EMBL" id="RARA01000027">
    <property type="protein sequence ID" value="ROT46932.1"/>
    <property type="molecule type" value="Genomic_DNA"/>
</dbReference>
<sequence length="291" mass="33419">MAMALYTKLFRIVIANSYYKSANIGNDFDIEPTPSTGSWMVQRKVRMLRHSDGIELIWFSENYDNPLALFKKKVEGVTISFIMSLKNSQALNRLELETGYPTGQVYYLHNRHDNNSNHLLHSKAFMGAADLVKISAVDHYPTHPGWDVFAMIDINLDLWLAKLSNPANNQLAAYSTYKIRIQNRSTFWRYYLIDTAKRLQGTLSILSKGDPSYFGEVKASTEFPNTYCAESTMPMALCDQYDHYFSLSEIDKSGEKNTKILLEMLPYPTHDSLKKDKSNKKKLYSDIVVYV</sequence>
<gene>
    <name evidence="1" type="ORF">EDM02_05130</name>
</gene>
<dbReference type="Proteomes" id="UP000270927">
    <property type="component" value="Unassembled WGS sequence"/>
</dbReference>
<reference evidence="1 2" key="1">
    <citation type="submission" date="2018-09" db="EMBL/GenBank/DDBJ databases">
        <title>Comparative Genomics of Wolbachia-Cardinium Dual Endosymbiosis in a Plant-Parasitic Nematode.</title>
        <authorList>
            <person name="Brown A.M.V."/>
            <person name="Wasala S.K."/>
            <person name="Howe D.K."/>
            <person name="Peetz A.B."/>
            <person name="Zasada I.A."/>
            <person name="Denver D.R."/>
        </authorList>
    </citation>
    <scope>NUCLEOTIDE SEQUENCE [LARGE SCALE GENOMIC DNA]</scope>
    <source>
        <strain evidence="1 2">Pp_1</strain>
    </source>
</reference>
<protein>
    <submittedName>
        <fullName evidence="1">Uncharacterized protein</fullName>
    </submittedName>
</protein>
<keyword evidence="2" id="KW-1185">Reference proteome</keyword>
<dbReference type="AlphaFoldDB" id="A0A3N2QBI4"/>
<evidence type="ECO:0000313" key="2">
    <source>
        <dbReference type="Proteomes" id="UP000270927"/>
    </source>
</evidence>
<evidence type="ECO:0000313" key="1">
    <source>
        <dbReference type="EMBL" id="ROT46932.1"/>
    </source>
</evidence>
<accession>A0A3N2QBI4</accession>